<comment type="caution">
    <text evidence="9">The sequence shown here is derived from an EMBL/GenBank/DDBJ whole genome shotgun (WGS) entry which is preliminary data.</text>
</comment>
<gene>
    <name evidence="9" type="ORF">GCK32_004189</name>
</gene>
<sequence>MLHSSRLPLRLFLRLVFPVFCGAYSMLKVKSCREKMGDMEDSIKLDDDDLLSTTGNSVADMAELSSIEQQMEEFEEEQRKIKQMQSDIEGQMNLPRSSNGNSSPAVMTPEEKAEADSRSVYIGNVDYSVTAEELEKHFHGCGSVARVTILCDKYTGHPKGFAYAEFADKEGMQMALAMSDSLLKGRQIKVMEKRTNRPGISTTNRPPRGRGYRGRGGFGGAPPGYIIKYVPVGGYRPRGARGLRRPRGFLPYTQQNQGMDSNHQYADREYWNERFTEEKQFEWLADFNAFKHLVIPKLSPESRILHIGCGTSQMSMQLFEMGFRNITNVDFSQVLVDAGRVAHPEMEWICDDIRSLGKIPSSSFDVVLEKATLEALLVKEKSTWSPSDHALKTVDDVLSSVARVLTNNGVFISISFTQPHFRVPALLRFPEWSISVNEFGDYFHYFVFIMQRGEKASQETYDRFARIAPEWSRSLAVTE</sequence>
<accession>A0AAN8FQK5</accession>
<name>A0AAN8FQK5_TRICO</name>
<dbReference type="Gene3D" id="3.30.70.330">
    <property type="match status" value="1"/>
</dbReference>
<evidence type="ECO:0000256" key="3">
    <source>
        <dbReference type="ARBA" id="ARBA00022679"/>
    </source>
</evidence>
<proteinExistence type="inferred from homology"/>
<feature type="signal peptide" evidence="7">
    <location>
        <begin position="1"/>
        <end position="23"/>
    </location>
</feature>
<evidence type="ECO:0000313" key="9">
    <source>
        <dbReference type="EMBL" id="KAK5974500.1"/>
    </source>
</evidence>
<dbReference type="GO" id="GO:0008757">
    <property type="term" value="F:S-adenosylmethionine-dependent methyltransferase activity"/>
    <property type="evidence" value="ECO:0007669"/>
    <property type="project" value="InterPro"/>
</dbReference>
<feature type="chain" id="PRO_5043018740" evidence="7">
    <location>
        <begin position="24"/>
        <end position="479"/>
    </location>
</feature>
<evidence type="ECO:0000256" key="7">
    <source>
        <dbReference type="SAM" id="SignalP"/>
    </source>
</evidence>
<evidence type="ECO:0000313" key="10">
    <source>
        <dbReference type="Proteomes" id="UP001331761"/>
    </source>
</evidence>
<dbReference type="InterPro" id="IPR013216">
    <property type="entry name" value="Methyltransf_11"/>
</dbReference>
<dbReference type="EMBL" id="WIXE01014146">
    <property type="protein sequence ID" value="KAK5974500.1"/>
    <property type="molecule type" value="Genomic_DNA"/>
</dbReference>
<keyword evidence="3" id="KW-0808">Transferase</keyword>
<dbReference type="Proteomes" id="UP001331761">
    <property type="component" value="Unassembled WGS sequence"/>
</dbReference>
<dbReference type="GO" id="GO:0003723">
    <property type="term" value="F:RNA binding"/>
    <property type="evidence" value="ECO:0007669"/>
    <property type="project" value="UniProtKB-UniRule"/>
</dbReference>
<feature type="compositionally biased region" description="Polar residues" evidence="6">
    <location>
        <begin position="83"/>
        <end position="105"/>
    </location>
</feature>
<dbReference type="InterPro" id="IPR051419">
    <property type="entry name" value="Lys/N-term_MeTrsfase_sf"/>
</dbReference>
<protein>
    <submittedName>
        <fullName evidence="9">RRM domain-containing protein</fullName>
    </submittedName>
</protein>
<dbReference type="SUPFAM" id="SSF53335">
    <property type="entry name" value="S-adenosyl-L-methionine-dependent methyltransferases"/>
    <property type="match status" value="1"/>
</dbReference>
<keyword evidence="7" id="KW-0732">Signal</keyword>
<reference evidence="9 10" key="1">
    <citation type="submission" date="2019-10" db="EMBL/GenBank/DDBJ databases">
        <title>Assembly and Annotation for the nematode Trichostrongylus colubriformis.</title>
        <authorList>
            <person name="Martin J."/>
        </authorList>
    </citation>
    <scope>NUCLEOTIDE SEQUENCE [LARGE SCALE GENOMIC DNA]</scope>
    <source>
        <strain evidence="9">G859</strain>
        <tissue evidence="9">Whole worm</tissue>
    </source>
</reference>
<keyword evidence="4" id="KW-0408">Iron</keyword>
<dbReference type="AlphaFoldDB" id="A0AAN8FQK5"/>
<evidence type="ECO:0000256" key="1">
    <source>
        <dbReference type="ARBA" id="ARBA00008361"/>
    </source>
</evidence>
<dbReference type="InterPro" id="IPR035979">
    <property type="entry name" value="RBD_domain_sf"/>
</dbReference>
<dbReference type="SUPFAM" id="SSF54928">
    <property type="entry name" value="RNA-binding domain, RBD"/>
    <property type="match status" value="1"/>
</dbReference>
<evidence type="ECO:0000256" key="5">
    <source>
        <dbReference type="PROSITE-ProRule" id="PRU00176"/>
    </source>
</evidence>
<feature type="region of interest" description="Disordered" evidence="6">
    <location>
        <begin position="83"/>
        <end position="117"/>
    </location>
</feature>
<dbReference type="InterPro" id="IPR000504">
    <property type="entry name" value="RRM_dom"/>
</dbReference>
<dbReference type="GO" id="GO:0032259">
    <property type="term" value="P:methylation"/>
    <property type="evidence" value="ECO:0007669"/>
    <property type="project" value="UniProtKB-KW"/>
</dbReference>
<evidence type="ECO:0000256" key="2">
    <source>
        <dbReference type="ARBA" id="ARBA00022603"/>
    </source>
</evidence>
<keyword evidence="2" id="KW-0489">Methyltransferase</keyword>
<dbReference type="InterPro" id="IPR029063">
    <property type="entry name" value="SAM-dependent_MTases_sf"/>
</dbReference>
<dbReference type="Gene3D" id="3.40.50.150">
    <property type="entry name" value="Vaccinia Virus protein VP39"/>
    <property type="match status" value="1"/>
</dbReference>
<organism evidence="9 10">
    <name type="scientific">Trichostrongylus colubriformis</name>
    <name type="common">Black scour worm</name>
    <dbReference type="NCBI Taxonomy" id="6319"/>
    <lineage>
        <taxon>Eukaryota</taxon>
        <taxon>Metazoa</taxon>
        <taxon>Ecdysozoa</taxon>
        <taxon>Nematoda</taxon>
        <taxon>Chromadorea</taxon>
        <taxon>Rhabditida</taxon>
        <taxon>Rhabditina</taxon>
        <taxon>Rhabditomorpha</taxon>
        <taxon>Strongyloidea</taxon>
        <taxon>Trichostrongylidae</taxon>
        <taxon>Trichostrongylus</taxon>
    </lineage>
</organism>
<dbReference type="CDD" id="cd02440">
    <property type="entry name" value="AdoMet_MTases"/>
    <property type="match status" value="1"/>
</dbReference>
<dbReference type="InterPro" id="IPR012677">
    <property type="entry name" value="Nucleotide-bd_a/b_plait_sf"/>
</dbReference>
<evidence type="ECO:0000256" key="6">
    <source>
        <dbReference type="SAM" id="MobiDB-lite"/>
    </source>
</evidence>
<dbReference type="PANTHER" id="PTHR12176">
    <property type="entry name" value="SAM-DEPENDENT METHYLTRANSFERASE SUPERFAMILY PROTEIN"/>
    <property type="match status" value="1"/>
</dbReference>
<feature type="domain" description="RRM" evidence="8">
    <location>
        <begin position="118"/>
        <end position="195"/>
    </location>
</feature>
<keyword evidence="5" id="KW-0694">RNA-binding</keyword>
<dbReference type="SMART" id="SM00360">
    <property type="entry name" value="RRM"/>
    <property type="match status" value="1"/>
</dbReference>
<dbReference type="Pfam" id="PF00076">
    <property type="entry name" value="RRM_1"/>
    <property type="match status" value="1"/>
</dbReference>
<keyword evidence="10" id="KW-1185">Reference proteome</keyword>
<dbReference type="PANTHER" id="PTHR12176:SF80">
    <property type="entry name" value="EEF1A LYSINE METHYLTRANSFERASE 4"/>
    <property type="match status" value="1"/>
</dbReference>
<dbReference type="Pfam" id="PF08241">
    <property type="entry name" value="Methyltransf_11"/>
    <property type="match status" value="1"/>
</dbReference>
<comment type="similarity">
    <text evidence="1">Belongs to the methyltransferase superfamily.</text>
</comment>
<evidence type="ECO:0000256" key="4">
    <source>
        <dbReference type="ARBA" id="ARBA00023004"/>
    </source>
</evidence>
<evidence type="ECO:0000259" key="8">
    <source>
        <dbReference type="PROSITE" id="PS50102"/>
    </source>
</evidence>
<dbReference type="PROSITE" id="PS50102">
    <property type="entry name" value="RRM"/>
    <property type="match status" value="1"/>
</dbReference>